<gene>
    <name evidence="1" type="ORF">IV02_04600</name>
</gene>
<proteinExistence type="predicted"/>
<reference evidence="1 2" key="1">
    <citation type="submission" date="2014-07" db="EMBL/GenBank/DDBJ databases">
        <title>Draft Genome Sequences of Environmental Pseudomonas syringae strains.</title>
        <authorList>
            <person name="Baltrus D.A."/>
            <person name="Berge O."/>
            <person name="Morris C."/>
        </authorList>
    </citation>
    <scope>NUCLEOTIDE SEQUENCE [LARGE SCALE GENOMIC DNA]</scope>
    <source>
        <strain evidence="1 2">CEB003</strain>
    </source>
</reference>
<name>A0A085VF19_PSESX</name>
<evidence type="ECO:0000313" key="2">
    <source>
        <dbReference type="Proteomes" id="UP000028643"/>
    </source>
</evidence>
<dbReference type="PATRIC" id="fig|317.174.peg.935"/>
<evidence type="ECO:0000313" key="1">
    <source>
        <dbReference type="EMBL" id="KFE54032.1"/>
    </source>
</evidence>
<organism evidence="1 2">
    <name type="scientific">Pseudomonas syringae</name>
    <dbReference type="NCBI Taxonomy" id="317"/>
    <lineage>
        <taxon>Bacteria</taxon>
        <taxon>Pseudomonadati</taxon>
        <taxon>Pseudomonadota</taxon>
        <taxon>Gammaproteobacteria</taxon>
        <taxon>Pseudomonadales</taxon>
        <taxon>Pseudomonadaceae</taxon>
        <taxon>Pseudomonas</taxon>
    </lineage>
</organism>
<protein>
    <submittedName>
        <fullName evidence="1">Uncharacterized protein</fullName>
    </submittedName>
</protein>
<dbReference type="EMBL" id="JPQT01000063">
    <property type="protein sequence ID" value="KFE54032.1"/>
    <property type="molecule type" value="Genomic_DNA"/>
</dbReference>
<comment type="caution">
    <text evidence="1">The sequence shown here is derived from an EMBL/GenBank/DDBJ whole genome shotgun (WGS) entry which is preliminary data.</text>
</comment>
<dbReference type="Proteomes" id="UP000028643">
    <property type="component" value="Unassembled WGS sequence"/>
</dbReference>
<sequence length="90" mass="10385">MKTQLEILNDKGIFNAEVAMLDMRLRVKLMHELDEKLLLYVSKRLKKITAGFGLSPKFTEGFWVPNDSISIAILKEVSDELEKKYSKVKI</sequence>
<accession>A0A085VF19</accession>
<dbReference type="RefSeq" id="WP_047572501.1">
    <property type="nucleotide sequence ID" value="NZ_JPQT01000063.1"/>
</dbReference>
<dbReference type="AlphaFoldDB" id="A0A085VF19"/>